<organism evidence="1 2">
    <name type="scientific">Mycolicibacter arupensis</name>
    <dbReference type="NCBI Taxonomy" id="342002"/>
    <lineage>
        <taxon>Bacteria</taxon>
        <taxon>Bacillati</taxon>
        <taxon>Actinomycetota</taxon>
        <taxon>Actinomycetes</taxon>
        <taxon>Mycobacteriales</taxon>
        <taxon>Mycobacteriaceae</taxon>
        <taxon>Mycolicibacter</taxon>
    </lineage>
</organism>
<protein>
    <submittedName>
        <fullName evidence="1">Uncharacterized protein</fullName>
    </submittedName>
</protein>
<reference evidence="1 2" key="1">
    <citation type="submission" date="2018-09" db="EMBL/GenBank/DDBJ databases">
        <title>Metagenome Assembled Genomes from an Advanced Water Purification Facility.</title>
        <authorList>
            <person name="Stamps B.W."/>
            <person name="Spear J.R."/>
        </authorList>
    </citation>
    <scope>NUCLEOTIDE SEQUENCE [LARGE SCALE GENOMIC DNA]</scope>
    <source>
        <strain evidence="1">Bin_29_2</strain>
    </source>
</reference>
<name>A0A5C7Y1V2_9MYCO</name>
<proteinExistence type="predicted"/>
<evidence type="ECO:0000313" key="1">
    <source>
        <dbReference type="EMBL" id="TXI55582.1"/>
    </source>
</evidence>
<comment type="caution">
    <text evidence="1">The sequence shown here is derived from an EMBL/GenBank/DDBJ whole genome shotgun (WGS) entry which is preliminary data.</text>
</comment>
<sequence length="101" mass="11299">MNEQTETVTELTHEMGGVWLVTTQGSQHVWDMDAMTYKRIPGAESLAGAFLGDGEAHRIYAVKRYPVVGYGFYVLFDHPLDPCGSTMFNQSSEVVRIERIG</sequence>
<dbReference type="Proteomes" id="UP000321797">
    <property type="component" value="Unassembled WGS sequence"/>
</dbReference>
<dbReference type="AlphaFoldDB" id="A0A5C7Y1V2"/>
<evidence type="ECO:0000313" key="2">
    <source>
        <dbReference type="Proteomes" id="UP000321797"/>
    </source>
</evidence>
<accession>A0A5C7Y1V2</accession>
<dbReference type="RefSeq" id="WP_276760999.1">
    <property type="nucleotide sequence ID" value="NZ_SSGD01000066.1"/>
</dbReference>
<dbReference type="EMBL" id="SSGD01000066">
    <property type="protein sequence ID" value="TXI55582.1"/>
    <property type="molecule type" value="Genomic_DNA"/>
</dbReference>
<gene>
    <name evidence="1" type="ORF">E6Q54_12320</name>
</gene>